<organism evidence="1 2">
    <name type="scientific">Thalassobellus suaedae</name>
    <dbReference type="NCBI Taxonomy" id="3074124"/>
    <lineage>
        <taxon>Bacteria</taxon>
        <taxon>Pseudomonadati</taxon>
        <taxon>Bacteroidota</taxon>
        <taxon>Flavobacteriia</taxon>
        <taxon>Flavobacteriales</taxon>
        <taxon>Flavobacteriaceae</taxon>
        <taxon>Thalassobellus</taxon>
    </lineage>
</organism>
<accession>A0ABY9XX70</accession>
<reference evidence="1 2" key="1">
    <citation type="submission" date="2023-09" db="EMBL/GenBank/DDBJ databases">
        <title>Thalassobella suaedae gen. nov., sp. nov., a marine bacterium of the family Flavobacteriaceae isolated from a halophyte Suaeda japonica.</title>
        <authorList>
            <person name="Lee S.Y."/>
            <person name="Hwang C.Y."/>
        </authorList>
    </citation>
    <scope>NUCLEOTIDE SEQUENCE [LARGE SCALE GENOMIC DNA]</scope>
    <source>
        <strain evidence="1 2">HL-DH14</strain>
    </source>
</reference>
<proteinExistence type="predicted"/>
<protein>
    <submittedName>
        <fullName evidence="1">Uncharacterized protein</fullName>
    </submittedName>
</protein>
<evidence type="ECO:0000313" key="2">
    <source>
        <dbReference type="Proteomes" id="UP001302806"/>
    </source>
</evidence>
<evidence type="ECO:0000313" key="1">
    <source>
        <dbReference type="EMBL" id="WNH10555.1"/>
    </source>
</evidence>
<dbReference type="Proteomes" id="UP001302806">
    <property type="component" value="Chromosome"/>
</dbReference>
<dbReference type="EMBL" id="CP134537">
    <property type="protein sequence ID" value="WNH10555.1"/>
    <property type="molecule type" value="Genomic_DNA"/>
</dbReference>
<name>A0ABY9XX70_9FLAO</name>
<dbReference type="RefSeq" id="WP_415866802.1">
    <property type="nucleotide sequence ID" value="NZ_CP134537.1"/>
</dbReference>
<gene>
    <name evidence="1" type="ORF">RHP51_07845</name>
</gene>
<sequence length="452" mass="53444">MNKKNRFLVDEIKEYSFLDSKFLEVKGGFYHLPFKIQKTDGKHNLKVCKDCRQIHSKLEQELNIEFEKFPNCCKHHAKLKTLEIFDKSDFSEVPKMISDKIMFTYLHIINTLDKEDWYEDISDYIAYNFKSFGNFPFGYGEPFQKAFYCDKVIGLVENIENIENKISSEKISNIDIKIRINKVINLLKPITLSESSLNTDRDFHLLLSTYEDWFKIFPFELPYFSHLKVKFKKILPIFTGKTRINRYLNTIGREVHTKESLMVVLLQITKNIISSINGLKLFNDGLISDIEKHQLDLILYNRKLELFELTKMDNNNKFQYVKILKRWFKGEKKFITDITSYIDKVDVNVKNSSLRPNRTDIAYFVHYLKETKELKLKSTFPSDKAWIEIGALYNKSSKNIQKAFIAINSNRVERLKKRKDNNIKYVIENMLKEHPEALKLAKDELKLAELNS</sequence>